<dbReference type="PRINTS" id="PR00039">
    <property type="entry name" value="HTHLYSR"/>
</dbReference>
<evidence type="ECO:0000256" key="2">
    <source>
        <dbReference type="ARBA" id="ARBA00023015"/>
    </source>
</evidence>
<evidence type="ECO:0000313" key="7">
    <source>
        <dbReference type="Proteomes" id="UP000319818"/>
    </source>
</evidence>
<feature type="domain" description="HTH lysR-type" evidence="5">
    <location>
        <begin position="1"/>
        <end position="58"/>
    </location>
</feature>
<dbReference type="CDD" id="cd08414">
    <property type="entry name" value="PBP2_LTTR_aromatics_like"/>
    <property type="match status" value="1"/>
</dbReference>
<dbReference type="AlphaFoldDB" id="A0A543GCY6"/>
<dbReference type="PANTHER" id="PTHR30346:SF0">
    <property type="entry name" value="HCA OPERON TRANSCRIPTIONAL ACTIVATOR HCAR"/>
    <property type="match status" value="1"/>
</dbReference>
<keyword evidence="4" id="KW-0804">Transcription</keyword>
<dbReference type="InterPro" id="IPR005119">
    <property type="entry name" value="LysR_subst-bd"/>
</dbReference>
<accession>A0A543GCY6</accession>
<keyword evidence="2" id="KW-0805">Transcription regulation</keyword>
<evidence type="ECO:0000256" key="4">
    <source>
        <dbReference type="ARBA" id="ARBA00023163"/>
    </source>
</evidence>
<dbReference type="SUPFAM" id="SSF46785">
    <property type="entry name" value="Winged helix' DNA-binding domain"/>
    <property type="match status" value="1"/>
</dbReference>
<dbReference type="InterPro" id="IPR000847">
    <property type="entry name" value="LysR_HTH_N"/>
</dbReference>
<dbReference type="Proteomes" id="UP000319818">
    <property type="component" value="Unassembled WGS sequence"/>
</dbReference>
<dbReference type="SUPFAM" id="SSF53850">
    <property type="entry name" value="Periplasmic binding protein-like II"/>
    <property type="match status" value="1"/>
</dbReference>
<dbReference type="GO" id="GO:0032993">
    <property type="term" value="C:protein-DNA complex"/>
    <property type="evidence" value="ECO:0007669"/>
    <property type="project" value="TreeGrafter"/>
</dbReference>
<reference evidence="6 7" key="1">
    <citation type="submission" date="2019-06" db="EMBL/GenBank/DDBJ databases">
        <title>Sequencing the genomes of 1000 actinobacteria strains.</title>
        <authorList>
            <person name="Klenk H.-P."/>
        </authorList>
    </citation>
    <scope>NUCLEOTIDE SEQUENCE [LARGE SCALE GENOMIC DNA]</scope>
    <source>
        <strain evidence="6 7">DSM 45511</strain>
    </source>
</reference>
<comment type="similarity">
    <text evidence="1">Belongs to the LysR transcriptional regulatory family.</text>
</comment>
<dbReference type="Pfam" id="PF00126">
    <property type="entry name" value="HTH_1"/>
    <property type="match status" value="1"/>
</dbReference>
<dbReference type="EMBL" id="VFPH01000001">
    <property type="protein sequence ID" value="TQM43943.1"/>
    <property type="molecule type" value="Genomic_DNA"/>
</dbReference>
<dbReference type="PROSITE" id="PS50931">
    <property type="entry name" value="HTH_LYSR"/>
    <property type="match status" value="1"/>
</dbReference>
<keyword evidence="3 6" id="KW-0238">DNA-binding</keyword>
<dbReference type="Gene3D" id="3.40.190.10">
    <property type="entry name" value="Periplasmic binding protein-like II"/>
    <property type="match status" value="2"/>
</dbReference>
<dbReference type="PANTHER" id="PTHR30346">
    <property type="entry name" value="TRANSCRIPTIONAL DUAL REGULATOR HCAR-RELATED"/>
    <property type="match status" value="1"/>
</dbReference>
<dbReference type="OrthoDB" id="3461417at2"/>
<protein>
    <submittedName>
        <fullName evidence="6">DNA-binding transcriptional LysR family regulator</fullName>
    </submittedName>
</protein>
<dbReference type="RefSeq" id="WP_142098224.1">
    <property type="nucleotide sequence ID" value="NZ_VFPH01000001.1"/>
</dbReference>
<dbReference type="InterPro" id="IPR036388">
    <property type="entry name" value="WH-like_DNA-bd_sf"/>
</dbReference>
<evidence type="ECO:0000256" key="3">
    <source>
        <dbReference type="ARBA" id="ARBA00023125"/>
    </source>
</evidence>
<name>A0A543GCY6_9PSEU</name>
<comment type="caution">
    <text evidence="6">The sequence shown here is derived from an EMBL/GenBank/DDBJ whole genome shotgun (WGS) entry which is preliminary data.</text>
</comment>
<evidence type="ECO:0000259" key="5">
    <source>
        <dbReference type="PROSITE" id="PS50931"/>
    </source>
</evidence>
<dbReference type="FunFam" id="1.10.10.10:FF:000001">
    <property type="entry name" value="LysR family transcriptional regulator"/>
    <property type="match status" value="1"/>
</dbReference>
<evidence type="ECO:0000256" key="1">
    <source>
        <dbReference type="ARBA" id="ARBA00009437"/>
    </source>
</evidence>
<proteinExistence type="inferred from homology"/>
<dbReference type="Gene3D" id="1.10.10.10">
    <property type="entry name" value="Winged helix-like DNA-binding domain superfamily/Winged helix DNA-binding domain"/>
    <property type="match status" value="1"/>
</dbReference>
<sequence>MELRQLRYFVAVADAGTFVHAAERLHIGQPAVSQQVGRLERELGVRLFERTTRHVRITPAGQRLLAEARAVLAAADRLRTVAAEALVDVGAVLRLGTSHGLGDRLYRVLDELASAVPDLSVRLVRSRQEERLAAVRAGELDAAFVRVLESAPGLELVPVWREPLVVALPDRHPLAAHRTIRLDQLGELPVRLAPPANNPPFHRLITTALRDAGVDPPPGPHFTTLQDTLAEIGTGLPSWTVFYHRAELPVVRRVALRPLEGLSVLVSLAAPPGVPSPPVRALLRACAPVADAH</sequence>
<organism evidence="6 7">
    <name type="scientific">Pseudonocardia cypriaca</name>
    <dbReference type="NCBI Taxonomy" id="882449"/>
    <lineage>
        <taxon>Bacteria</taxon>
        <taxon>Bacillati</taxon>
        <taxon>Actinomycetota</taxon>
        <taxon>Actinomycetes</taxon>
        <taxon>Pseudonocardiales</taxon>
        <taxon>Pseudonocardiaceae</taxon>
        <taxon>Pseudonocardia</taxon>
    </lineage>
</organism>
<dbReference type="Pfam" id="PF03466">
    <property type="entry name" value="LysR_substrate"/>
    <property type="match status" value="1"/>
</dbReference>
<dbReference type="GO" id="GO:0003700">
    <property type="term" value="F:DNA-binding transcription factor activity"/>
    <property type="evidence" value="ECO:0007669"/>
    <property type="project" value="InterPro"/>
</dbReference>
<dbReference type="GO" id="GO:0003677">
    <property type="term" value="F:DNA binding"/>
    <property type="evidence" value="ECO:0007669"/>
    <property type="project" value="UniProtKB-KW"/>
</dbReference>
<keyword evidence="7" id="KW-1185">Reference proteome</keyword>
<evidence type="ECO:0000313" key="6">
    <source>
        <dbReference type="EMBL" id="TQM43943.1"/>
    </source>
</evidence>
<dbReference type="InterPro" id="IPR036390">
    <property type="entry name" value="WH_DNA-bd_sf"/>
</dbReference>
<gene>
    <name evidence="6" type="ORF">FB388_1302</name>
</gene>